<gene>
    <name evidence="1" type="ORF">GCM10010448_51720</name>
</gene>
<reference evidence="2" key="1">
    <citation type="journal article" date="2019" name="Int. J. Syst. Evol. Microbiol.">
        <title>The Global Catalogue of Microorganisms (GCM) 10K type strain sequencing project: providing services to taxonomists for standard genome sequencing and annotation.</title>
        <authorList>
            <consortium name="The Broad Institute Genomics Platform"/>
            <consortium name="The Broad Institute Genome Sequencing Center for Infectious Disease"/>
            <person name="Wu L."/>
            <person name="Ma J."/>
        </authorList>
    </citation>
    <scope>NUCLEOTIDE SEQUENCE [LARGE SCALE GENOMIC DNA]</scope>
    <source>
        <strain evidence="2">JCM 9091</strain>
    </source>
</reference>
<dbReference type="EMBL" id="BAAAUF010000050">
    <property type="protein sequence ID" value="GAA3062028.1"/>
    <property type="molecule type" value="Genomic_DNA"/>
</dbReference>
<proteinExistence type="predicted"/>
<comment type="caution">
    <text evidence="1">The sequence shown here is derived from an EMBL/GenBank/DDBJ whole genome shotgun (WGS) entry which is preliminary data.</text>
</comment>
<keyword evidence="2" id="KW-1185">Reference proteome</keyword>
<sequence>MVRAWRRWAALFRLPGVERRTAVAQGRTGRCLHRLRMSVGMQEKRRQMPGAGRVDPAAHGIVDDIGAAGGGGLTVRGIADLVRPAFVDQAHHQIVEPRQHLIGCQIQGRQAVGGGAQPAHGGHGAQALARHVPDLSATRA</sequence>
<evidence type="ECO:0000313" key="1">
    <source>
        <dbReference type="EMBL" id="GAA3062028.1"/>
    </source>
</evidence>
<protein>
    <submittedName>
        <fullName evidence="1">Uncharacterized protein</fullName>
    </submittedName>
</protein>
<dbReference type="Proteomes" id="UP001501532">
    <property type="component" value="Unassembled WGS sequence"/>
</dbReference>
<organism evidence="1 2">
    <name type="scientific">Streptomyces glomeratus</name>
    <dbReference type="NCBI Taxonomy" id="284452"/>
    <lineage>
        <taxon>Bacteria</taxon>
        <taxon>Bacillati</taxon>
        <taxon>Actinomycetota</taxon>
        <taxon>Actinomycetes</taxon>
        <taxon>Kitasatosporales</taxon>
        <taxon>Streptomycetaceae</taxon>
        <taxon>Streptomyces</taxon>
    </lineage>
</organism>
<evidence type="ECO:0000313" key="2">
    <source>
        <dbReference type="Proteomes" id="UP001501532"/>
    </source>
</evidence>
<accession>A0ABP6LZ78</accession>
<name>A0ABP6LZ78_9ACTN</name>